<name>F5YCI8_LEAAZ</name>
<dbReference type="HOGENOM" id="CLU_2332779_0_0_12"/>
<dbReference type="KEGG" id="taz:TREAZ_2822"/>
<feature type="transmembrane region" description="Helical" evidence="1">
    <location>
        <begin position="71"/>
        <end position="92"/>
    </location>
</feature>
<evidence type="ECO:0000313" key="3">
    <source>
        <dbReference type="Proteomes" id="UP000009222"/>
    </source>
</evidence>
<evidence type="ECO:0000256" key="1">
    <source>
        <dbReference type="SAM" id="Phobius"/>
    </source>
</evidence>
<gene>
    <name evidence="2" type="ordered locus">TREAZ_2822</name>
</gene>
<keyword evidence="1" id="KW-0812">Transmembrane</keyword>
<sequence length="98" mass="11759">MFISILILLLVISLTIALKNISIKKINNLIDKKFKEGFYARTNGFIRFFINKFNKYQLINQQYTRIYRKRANMICNITMAVLITFWIILFLVRYIRSA</sequence>
<dbReference type="STRING" id="545695.TREAZ_2822"/>
<dbReference type="EMBL" id="CP001841">
    <property type="protein sequence ID" value="AEF82948.1"/>
    <property type="molecule type" value="Genomic_DNA"/>
</dbReference>
<protein>
    <submittedName>
        <fullName evidence="2">Uncharacterized protein</fullName>
    </submittedName>
</protein>
<reference evidence="3" key="1">
    <citation type="submission" date="2009-12" db="EMBL/GenBank/DDBJ databases">
        <title>Complete sequence of Treponema azotonutricium strain ZAS-9.</title>
        <authorList>
            <person name="Tetu S.G."/>
            <person name="Matson E."/>
            <person name="Ren Q."/>
            <person name="Seshadri R."/>
            <person name="Elbourne L."/>
            <person name="Hassan K.A."/>
            <person name="Durkin A."/>
            <person name="Radune D."/>
            <person name="Mohamoud Y."/>
            <person name="Shay R."/>
            <person name="Jin S."/>
            <person name="Zhang X."/>
            <person name="Lucey K."/>
            <person name="Ballor N.R."/>
            <person name="Ottesen E."/>
            <person name="Rosenthal R."/>
            <person name="Allen A."/>
            <person name="Leadbetter J.R."/>
            <person name="Paulsen I.T."/>
        </authorList>
    </citation>
    <scope>NUCLEOTIDE SEQUENCE [LARGE SCALE GENOMIC DNA]</scope>
    <source>
        <strain evidence="3">ATCC BAA-888 / DSM 13862 / ZAS-9</strain>
    </source>
</reference>
<evidence type="ECO:0000313" key="2">
    <source>
        <dbReference type="EMBL" id="AEF82948.1"/>
    </source>
</evidence>
<accession>F5YCI8</accession>
<keyword evidence="3" id="KW-1185">Reference proteome</keyword>
<dbReference type="AlphaFoldDB" id="F5YCI8"/>
<dbReference type="Proteomes" id="UP000009222">
    <property type="component" value="Chromosome"/>
</dbReference>
<keyword evidence="1" id="KW-0472">Membrane</keyword>
<keyword evidence="1" id="KW-1133">Transmembrane helix</keyword>
<reference evidence="2 3" key="2">
    <citation type="journal article" date="2011" name="ISME J.">
        <title>RNA-seq reveals cooperative metabolic interactions between two termite-gut spirochete species in co-culture.</title>
        <authorList>
            <person name="Rosenthal A.Z."/>
            <person name="Matson E.G."/>
            <person name="Eldar A."/>
            <person name="Leadbetter J.R."/>
        </authorList>
    </citation>
    <scope>NUCLEOTIDE SEQUENCE [LARGE SCALE GENOMIC DNA]</scope>
    <source>
        <strain evidence="3">ATCC BAA-888 / DSM 13862 / ZAS-9</strain>
    </source>
</reference>
<proteinExistence type="predicted"/>
<organism evidence="2 3">
    <name type="scientific">Leadbettera azotonutricia (strain ATCC BAA-888 / DSM 13862 / ZAS-9)</name>
    <name type="common">Treponema azotonutricium</name>
    <dbReference type="NCBI Taxonomy" id="545695"/>
    <lineage>
        <taxon>Bacteria</taxon>
        <taxon>Pseudomonadati</taxon>
        <taxon>Spirochaetota</taxon>
        <taxon>Spirochaetia</taxon>
        <taxon>Spirochaetales</taxon>
        <taxon>Breznakiellaceae</taxon>
        <taxon>Leadbettera</taxon>
    </lineage>
</organism>
<dbReference type="InParanoid" id="F5YCI8"/>